<dbReference type="PROSITE" id="PS51826">
    <property type="entry name" value="PSBD"/>
    <property type="match status" value="1"/>
</dbReference>
<comment type="similarity">
    <text evidence="2 6">Belongs to the 2-oxoacid dehydrogenase family.</text>
</comment>
<dbReference type="GO" id="GO:0016407">
    <property type="term" value="F:acetyltransferase activity"/>
    <property type="evidence" value="ECO:0007669"/>
    <property type="project" value="TreeGrafter"/>
</dbReference>
<accession>A0A1T4Z0S0</accession>
<keyword evidence="3 6" id="KW-0808">Transferase</keyword>
<dbReference type="InterPro" id="IPR001078">
    <property type="entry name" value="2-oxoacid_DH_actylTfrase"/>
</dbReference>
<dbReference type="Gene3D" id="2.40.50.100">
    <property type="match status" value="1"/>
</dbReference>
<dbReference type="PROSITE" id="PS00189">
    <property type="entry name" value="LIPOYL"/>
    <property type="match status" value="1"/>
</dbReference>
<keyword evidence="10" id="KW-1185">Reference proteome</keyword>
<keyword evidence="9" id="KW-0670">Pyruvate</keyword>
<dbReference type="InterPro" id="IPR000089">
    <property type="entry name" value="Biotin_lipoyl"/>
</dbReference>
<dbReference type="Pfam" id="PF00364">
    <property type="entry name" value="Biotin_lipoyl"/>
    <property type="match status" value="1"/>
</dbReference>
<dbReference type="PANTHER" id="PTHR43178">
    <property type="entry name" value="DIHYDROLIPOAMIDE ACETYLTRANSFERASE COMPONENT OF PYRUVATE DEHYDROGENASE COMPLEX"/>
    <property type="match status" value="1"/>
</dbReference>
<reference evidence="10" key="1">
    <citation type="submission" date="2017-02" db="EMBL/GenBank/DDBJ databases">
        <authorList>
            <person name="Varghese N."/>
            <person name="Submissions S."/>
        </authorList>
    </citation>
    <scope>NUCLEOTIDE SEQUENCE [LARGE SCALE GENOMIC DNA]</scope>
    <source>
        <strain evidence="10">9H-4</strain>
    </source>
</reference>
<dbReference type="CDD" id="cd06849">
    <property type="entry name" value="lipoyl_domain"/>
    <property type="match status" value="1"/>
</dbReference>
<dbReference type="InterPro" id="IPR004167">
    <property type="entry name" value="PSBD"/>
</dbReference>
<dbReference type="InterPro" id="IPR036625">
    <property type="entry name" value="E3-bd_dom_sf"/>
</dbReference>
<feature type="domain" description="Peripheral subunit-binding (PSBD)" evidence="8">
    <location>
        <begin position="141"/>
        <end position="176"/>
    </location>
</feature>
<evidence type="ECO:0000256" key="6">
    <source>
        <dbReference type="RuleBase" id="RU003423"/>
    </source>
</evidence>
<proteinExistence type="inferred from homology"/>
<evidence type="ECO:0000313" key="9">
    <source>
        <dbReference type="EMBL" id="SKB07612.1"/>
    </source>
</evidence>
<evidence type="ECO:0000256" key="3">
    <source>
        <dbReference type="ARBA" id="ARBA00022679"/>
    </source>
</evidence>
<dbReference type="GO" id="GO:0031405">
    <property type="term" value="F:lipoic acid binding"/>
    <property type="evidence" value="ECO:0007669"/>
    <property type="project" value="TreeGrafter"/>
</dbReference>
<dbReference type="Pfam" id="PF00198">
    <property type="entry name" value="2-oxoacid_dh"/>
    <property type="match status" value="1"/>
</dbReference>
<dbReference type="Gene3D" id="3.30.559.10">
    <property type="entry name" value="Chloramphenicol acetyltransferase-like domain"/>
    <property type="match status" value="1"/>
</dbReference>
<dbReference type="InterPro" id="IPR011053">
    <property type="entry name" value="Single_hybrid_motif"/>
</dbReference>
<gene>
    <name evidence="9" type="ORF">SAMN06295964_1757</name>
</gene>
<dbReference type="SUPFAM" id="SSF52777">
    <property type="entry name" value="CoA-dependent acyltransferases"/>
    <property type="match status" value="1"/>
</dbReference>
<evidence type="ECO:0000259" key="7">
    <source>
        <dbReference type="PROSITE" id="PS50968"/>
    </source>
</evidence>
<dbReference type="InterPro" id="IPR050743">
    <property type="entry name" value="2-oxoacid_DH_E2_comp"/>
</dbReference>
<dbReference type="PROSITE" id="PS50968">
    <property type="entry name" value="BIOTINYL_LIPOYL"/>
    <property type="match status" value="1"/>
</dbReference>
<dbReference type="EMBL" id="LT796768">
    <property type="protein sequence ID" value="SKB07612.1"/>
    <property type="molecule type" value="Genomic_DNA"/>
</dbReference>
<evidence type="ECO:0000256" key="2">
    <source>
        <dbReference type="ARBA" id="ARBA00007317"/>
    </source>
</evidence>
<organism evidence="9 10">
    <name type="scientific">Aeromicrobium choanae</name>
    <dbReference type="NCBI Taxonomy" id="1736691"/>
    <lineage>
        <taxon>Bacteria</taxon>
        <taxon>Bacillati</taxon>
        <taxon>Actinomycetota</taxon>
        <taxon>Actinomycetes</taxon>
        <taxon>Propionibacteriales</taxon>
        <taxon>Nocardioidaceae</taxon>
        <taxon>Aeromicrobium</taxon>
    </lineage>
</organism>
<protein>
    <recommendedName>
        <fullName evidence="6">Dihydrolipoamide acetyltransferase component of pyruvate dehydrogenase complex</fullName>
        <ecNumber evidence="6">2.3.1.-</ecNumber>
    </recommendedName>
</protein>
<dbReference type="InterPro" id="IPR023213">
    <property type="entry name" value="CAT-like_dom_sf"/>
</dbReference>
<dbReference type="InterPro" id="IPR003016">
    <property type="entry name" value="2-oxoA_DH_lipoyl-BS"/>
</dbReference>
<dbReference type="Pfam" id="PF02817">
    <property type="entry name" value="E3_binding"/>
    <property type="match status" value="1"/>
</dbReference>
<evidence type="ECO:0000313" key="10">
    <source>
        <dbReference type="Proteomes" id="UP000191040"/>
    </source>
</evidence>
<dbReference type="AlphaFoldDB" id="A0A1T4Z0S0"/>
<name>A0A1T4Z0S0_9ACTN</name>
<evidence type="ECO:0000256" key="1">
    <source>
        <dbReference type="ARBA" id="ARBA00001938"/>
    </source>
</evidence>
<dbReference type="PANTHER" id="PTHR43178:SF5">
    <property type="entry name" value="LIPOAMIDE ACYLTRANSFERASE COMPONENT OF BRANCHED-CHAIN ALPHA-KETO ACID DEHYDROGENASE COMPLEX, MITOCHONDRIAL"/>
    <property type="match status" value="1"/>
</dbReference>
<dbReference type="SUPFAM" id="SSF51230">
    <property type="entry name" value="Single hybrid motif"/>
    <property type="match status" value="1"/>
</dbReference>
<keyword evidence="4 6" id="KW-0450">Lipoyl</keyword>
<sequence>MSAVTSGEFRLPDVGEGLTEAEIVSWHVSVGDVIEVNAPLVDIETAKSIVELPSPFAGRVEELLVSEGDTVAVGTPIVRIGSGDASASAPAEVADREPPAEVPEKKLEVLVGYGPSTGRRRTRNRVAPVDAGASRASVRVLAKPPVRKLAKDLGIDLTKVPASGDVVTRAEVEAFARGHGADAVTAAPVTGVRRATAEAMIASVAVPQATEWVTVDVSASVDLVERLKRDRRFEGVRVTTTLLTARAVCLALRRTPDLHARWNESTIDHPASVGLGIAAATERGLVVPVVREAEGLSLPDLGRAIDELVATARAGRIQPDQMSGGTFTLTNIGVFGIDGGTPILPPGQSGILALGQVARRPWVVGDEVVPRWVTTLAVTFDHRVADGEQASRFLADVAAILEDPALALAF</sequence>
<dbReference type="STRING" id="1736691.SAMN06295964_1757"/>
<dbReference type="Proteomes" id="UP000191040">
    <property type="component" value="Chromosome I"/>
</dbReference>
<dbReference type="RefSeq" id="WP_078699803.1">
    <property type="nucleotide sequence ID" value="NZ_LT796768.1"/>
</dbReference>
<dbReference type="EC" id="2.3.1.-" evidence="6"/>
<dbReference type="GO" id="GO:0005737">
    <property type="term" value="C:cytoplasm"/>
    <property type="evidence" value="ECO:0007669"/>
    <property type="project" value="TreeGrafter"/>
</dbReference>
<comment type="cofactor">
    <cofactor evidence="1 6">
        <name>(R)-lipoate</name>
        <dbReference type="ChEBI" id="CHEBI:83088"/>
    </cofactor>
</comment>
<evidence type="ECO:0000256" key="4">
    <source>
        <dbReference type="ARBA" id="ARBA00022823"/>
    </source>
</evidence>
<dbReference type="OrthoDB" id="9805770at2"/>
<evidence type="ECO:0000256" key="5">
    <source>
        <dbReference type="ARBA" id="ARBA00023315"/>
    </source>
</evidence>
<feature type="domain" description="Lipoyl-binding" evidence="7">
    <location>
        <begin position="6"/>
        <end position="81"/>
    </location>
</feature>
<dbReference type="Gene3D" id="4.10.320.10">
    <property type="entry name" value="E3-binding domain"/>
    <property type="match status" value="1"/>
</dbReference>
<evidence type="ECO:0000259" key="8">
    <source>
        <dbReference type="PROSITE" id="PS51826"/>
    </source>
</evidence>
<keyword evidence="5 6" id="KW-0012">Acyltransferase</keyword>